<dbReference type="Gene3D" id="2.115.10.20">
    <property type="entry name" value="Glycosyl hydrolase domain, family 43"/>
    <property type="match status" value="1"/>
</dbReference>
<keyword evidence="2 4" id="KW-0378">Hydrolase</keyword>
<feature type="transmembrane region" description="Helical" evidence="5">
    <location>
        <begin position="12"/>
        <end position="30"/>
    </location>
</feature>
<evidence type="ECO:0000256" key="5">
    <source>
        <dbReference type="SAM" id="Phobius"/>
    </source>
</evidence>
<evidence type="ECO:0000256" key="4">
    <source>
        <dbReference type="RuleBase" id="RU361187"/>
    </source>
</evidence>
<dbReference type="RefSeq" id="WP_301188820.1">
    <property type="nucleotide sequence ID" value="NZ_JAPDPJ010000002.1"/>
</dbReference>
<dbReference type="InterPro" id="IPR006710">
    <property type="entry name" value="Glyco_hydro_43"/>
</dbReference>
<keyword evidence="5" id="KW-0812">Transmembrane</keyword>
<organism evidence="6 7">
    <name type="scientific">Plebeiibacterium sediminum</name>
    <dbReference type="NCBI Taxonomy" id="2992112"/>
    <lineage>
        <taxon>Bacteria</taxon>
        <taxon>Pseudomonadati</taxon>
        <taxon>Bacteroidota</taxon>
        <taxon>Bacteroidia</taxon>
        <taxon>Marinilabiliales</taxon>
        <taxon>Marinilabiliaceae</taxon>
        <taxon>Plebeiibacterium</taxon>
    </lineage>
</organism>
<dbReference type="GO" id="GO:0004553">
    <property type="term" value="F:hydrolase activity, hydrolyzing O-glycosyl compounds"/>
    <property type="evidence" value="ECO:0007669"/>
    <property type="project" value="InterPro"/>
</dbReference>
<keyword evidence="7" id="KW-1185">Reference proteome</keyword>
<dbReference type="EMBL" id="JAPDPJ010000002">
    <property type="protein sequence ID" value="MCW3785248.1"/>
    <property type="molecule type" value="Genomic_DNA"/>
</dbReference>
<dbReference type="Proteomes" id="UP001209229">
    <property type="component" value="Unassembled WGS sequence"/>
</dbReference>
<keyword evidence="3 4" id="KW-0326">Glycosidase</keyword>
<protein>
    <submittedName>
        <fullName evidence="6">Glycoside hydrolase family 43 protein</fullName>
    </submittedName>
</protein>
<name>A0AAE3SDD7_9BACT</name>
<dbReference type="CDD" id="cd18825">
    <property type="entry name" value="GH43_CtGH43-like"/>
    <property type="match status" value="1"/>
</dbReference>
<evidence type="ECO:0000313" key="6">
    <source>
        <dbReference type="EMBL" id="MCW3785248.1"/>
    </source>
</evidence>
<gene>
    <name evidence="6" type="ORF">OM075_02160</name>
</gene>
<proteinExistence type="inferred from homology"/>
<evidence type="ECO:0000256" key="2">
    <source>
        <dbReference type="ARBA" id="ARBA00022801"/>
    </source>
</evidence>
<evidence type="ECO:0000256" key="3">
    <source>
        <dbReference type="ARBA" id="ARBA00023295"/>
    </source>
</evidence>
<evidence type="ECO:0000313" key="7">
    <source>
        <dbReference type="Proteomes" id="UP001209229"/>
    </source>
</evidence>
<accession>A0AAE3SDD7</accession>
<dbReference type="Pfam" id="PF04616">
    <property type="entry name" value="Glyco_hydro_43"/>
    <property type="match status" value="1"/>
</dbReference>
<sequence length="390" mass="44977">MVFKGRIRKLFCLLFIFNVFVITINNYFGVNLSAQNRDKEYEKFHPGELWLDNNGTHINAHGGGILFHDGYYYWFGEHKSEHTSSALVGVKCYKSKDLYNWTDSGVALEVVKNDTLSPITKGCTIERPKVIYNKMNNQFVMFFHLELKGKGYSAANVGIAVSKNAQGPYEFIKNLRPNAGKWPMNMTEEQRLSSIKPGNFDKWWTPDWMEAIKGGMFVRRDFEGGQMSRDMSLFVDDDGTAYHIYSSEDNLTLHLAELTDDYLDYTGKYIRMFPGGHNEAPALFKRKDIYYLITSGCTGWAPNEARLAVAESIWGPWKQVGNPCVGEDKELTFNSQSTFVLPVEGKKDAFIFMGDRWNPQKHIDGRYIWLPITFEKDKPLIKWHNEWVLK</sequence>
<keyword evidence="5" id="KW-1133">Transmembrane helix</keyword>
<dbReference type="PANTHER" id="PTHR22925:SF3">
    <property type="entry name" value="GLYCOSYL HYDROLASE FAMILY PROTEIN 43"/>
    <property type="match status" value="1"/>
</dbReference>
<reference evidence="6" key="1">
    <citation type="submission" date="2022-10" db="EMBL/GenBank/DDBJ databases">
        <authorList>
            <person name="Yu W.X."/>
        </authorList>
    </citation>
    <scope>NUCLEOTIDE SEQUENCE</scope>
    <source>
        <strain evidence="6">AAT</strain>
    </source>
</reference>
<dbReference type="GO" id="GO:0005975">
    <property type="term" value="P:carbohydrate metabolic process"/>
    <property type="evidence" value="ECO:0007669"/>
    <property type="project" value="InterPro"/>
</dbReference>
<dbReference type="SUPFAM" id="SSF75005">
    <property type="entry name" value="Arabinanase/levansucrase/invertase"/>
    <property type="match status" value="1"/>
</dbReference>
<keyword evidence="5" id="KW-0472">Membrane</keyword>
<dbReference type="InterPro" id="IPR023296">
    <property type="entry name" value="Glyco_hydro_beta-prop_sf"/>
</dbReference>
<evidence type="ECO:0000256" key="1">
    <source>
        <dbReference type="ARBA" id="ARBA00009865"/>
    </source>
</evidence>
<dbReference type="AlphaFoldDB" id="A0AAE3SDD7"/>
<dbReference type="PANTHER" id="PTHR22925">
    <property type="entry name" value="GLYCOSYL HYDROLASE 43 FAMILY MEMBER"/>
    <property type="match status" value="1"/>
</dbReference>
<comment type="similarity">
    <text evidence="1 4">Belongs to the glycosyl hydrolase 43 family.</text>
</comment>
<comment type="caution">
    <text evidence="6">The sequence shown here is derived from an EMBL/GenBank/DDBJ whole genome shotgun (WGS) entry which is preliminary data.</text>
</comment>